<keyword evidence="3" id="KW-1185">Reference proteome</keyword>
<organism evidence="2 3">
    <name type="scientific">Gluconacetobacter asukensis</name>
    <dbReference type="NCBI Taxonomy" id="1017181"/>
    <lineage>
        <taxon>Bacteria</taxon>
        <taxon>Pseudomonadati</taxon>
        <taxon>Pseudomonadota</taxon>
        <taxon>Alphaproteobacteria</taxon>
        <taxon>Acetobacterales</taxon>
        <taxon>Acetobacteraceae</taxon>
        <taxon>Gluconacetobacter</taxon>
    </lineage>
</organism>
<feature type="chain" id="PRO_5030952847" description="UrcA family protein" evidence="1">
    <location>
        <begin position="23"/>
        <end position="109"/>
    </location>
</feature>
<evidence type="ECO:0000256" key="1">
    <source>
        <dbReference type="SAM" id="SignalP"/>
    </source>
</evidence>
<feature type="signal peptide" evidence="1">
    <location>
        <begin position="1"/>
        <end position="22"/>
    </location>
</feature>
<comment type="caution">
    <text evidence="2">The sequence shown here is derived from an EMBL/GenBank/DDBJ whole genome shotgun (WGS) entry which is preliminary data.</text>
</comment>
<dbReference type="Proteomes" id="UP000577891">
    <property type="component" value="Unassembled WGS sequence"/>
</dbReference>
<accession>A0A7W4J294</accession>
<dbReference type="EMBL" id="JABEQE010000014">
    <property type="protein sequence ID" value="MBB2173375.1"/>
    <property type="molecule type" value="Genomic_DNA"/>
</dbReference>
<evidence type="ECO:0008006" key="4">
    <source>
        <dbReference type="Google" id="ProtNLM"/>
    </source>
</evidence>
<sequence>MNSQPLSITALAVMGLCLCGMAPPPDMDASLATGGRGAADPNHPVIITSDSRAFCNRLAAVIDAYGPPLRHEVDDLRAQGTHLCHEGKVRSGIVQLRRALMALKEDTHS</sequence>
<dbReference type="AlphaFoldDB" id="A0A7W4J294"/>
<proteinExistence type="predicted"/>
<reference evidence="2 3" key="1">
    <citation type="submission" date="2020-04" db="EMBL/GenBank/DDBJ databases">
        <title>Description of novel Gluconacetobacter.</title>
        <authorList>
            <person name="Sombolestani A."/>
        </authorList>
    </citation>
    <scope>NUCLEOTIDE SEQUENCE [LARGE SCALE GENOMIC DNA]</scope>
    <source>
        <strain evidence="2 3">LMG 27724</strain>
    </source>
</reference>
<dbReference type="RefSeq" id="WP_182968618.1">
    <property type="nucleotide sequence ID" value="NZ_BAABGB010000023.1"/>
</dbReference>
<name>A0A7W4J294_9PROT</name>
<keyword evidence="1" id="KW-0732">Signal</keyword>
<gene>
    <name evidence="2" type="ORF">HLH35_14825</name>
</gene>
<protein>
    <recommendedName>
        <fullName evidence="4">UrcA family protein</fullName>
    </recommendedName>
</protein>
<evidence type="ECO:0000313" key="3">
    <source>
        <dbReference type="Proteomes" id="UP000577891"/>
    </source>
</evidence>
<evidence type="ECO:0000313" key="2">
    <source>
        <dbReference type="EMBL" id="MBB2173375.1"/>
    </source>
</evidence>